<dbReference type="RefSeq" id="WP_209749063.1">
    <property type="nucleotide sequence ID" value="NZ_JBHSMH010000118.1"/>
</dbReference>
<dbReference type="EC" id="2.4.-.-" evidence="2"/>
<dbReference type="PANTHER" id="PTHR45947">
    <property type="entry name" value="SULFOQUINOVOSYL TRANSFERASE SQD2"/>
    <property type="match status" value="1"/>
</dbReference>
<evidence type="ECO:0000259" key="1">
    <source>
        <dbReference type="Pfam" id="PF00534"/>
    </source>
</evidence>
<dbReference type="Pfam" id="PF00534">
    <property type="entry name" value="Glycos_transf_1"/>
    <property type="match status" value="1"/>
</dbReference>
<dbReference type="PANTHER" id="PTHR45947:SF3">
    <property type="entry name" value="SULFOQUINOVOSYL TRANSFERASE SQD2"/>
    <property type="match status" value="1"/>
</dbReference>
<dbReference type="EMBL" id="JBHSMH010000118">
    <property type="protein sequence ID" value="MFC5472177.1"/>
    <property type="molecule type" value="Genomic_DNA"/>
</dbReference>
<keyword evidence="2" id="KW-0808">Transferase</keyword>
<comment type="caution">
    <text evidence="2">The sequence shown here is derived from an EMBL/GenBank/DDBJ whole genome shotgun (WGS) entry which is preliminary data.</text>
</comment>
<protein>
    <submittedName>
        <fullName evidence="2">Glycosyltransferase family 4 protein</fullName>
        <ecNumber evidence="2">2.4.-.-</ecNumber>
    </submittedName>
</protein>
<feature type="domain" description="Glycosyl transferase family 1" evidence="1">
    <location>
        <begin position="192"/>
        <end position="351"/>
    </location>
</feature>
<dbReference type="CDD" id="cd03801">
    <property type="entry name" value="GT4_PimA-like"/>
    <property type="match status" value="1"/>
</dbReference>
<dbReference type="Gene3D" id="3.40.50.2000">
    <property type="entry name" value="Glycogen Phosphorylase B"/>
    <property type="match status" value="2"/>
</dbReference>
<accession>A0ABW0M4T6</accession>
<keyword evidence="3" id="KW-1185">Reference proteome</keyword>
<dbReference type="Proteomes" id="UP001596105">
    <property type="component" value="Unassembled WGS sequence"/>
</dbReference>
<name>A0ABW0M4T6_9BACL</name>
<gene>
    <name evidence="2" type="ORF">ACFPPD_26185</name>
</gene>
<evidence type="ECO:0000313" key="3">
    <source>
        <dbReference type="Proteomes" id="UP001596105"/>
    </source>
</evidence>
<evidence type="ECO:0000313" key="2">
    <source>
        <dbReference type="EMBL" id="MFC5472177.1"/>
    </source>
</evidence>
<organism evidence="2 3">
    <name type="scientific">Cohnella suwonensis</name>
    <dbReference type="NCBI Taxonomy" id="696072"/>
    <lineage>
        <taxon>Bacteria</taxon>
        <taxon>Bacillati</taxon>
        <taxon>Bacillota</taxon>
        <taxon>Bacilli</taxon>
        <taxon>Bacillales</taxon>
        <taxon>Paenibacillaceae</taxon>
        <taxon>Cohnella</taxon>
    </lineage>
</organism>
<dbReference type="InterPro" id="IPR001296">
    <property type="entry name" value="Glyco_trans_1"/>
</dbReference>
<keyword evidence="2" id="KW-0328">Glycosyltransferase</keyword>
<proteinExistence type="predicted"/>
<reference evidence="3" key="1">
    <citation type="journal article" date="2019" name="Int. J. Syst. Evol. Microbiol.">
        <title>The Global Catalogue of Microorganisms (GCM) 10K type strain sequencing project: providing services to taxonomists for standard genome sequencing and annotation.</title>
        <authorList>
            <consortium name="The Broad Institute Genomics Platform"/>
            <consortium name="The Broad Institute Genome Sequencing Center for Infectious Disease"/>
            <person name="Wu L."/>
            <person name="Ma J."/>
        </authorList>
    </citation>
    <scope>NUCLEOTIDE SEQUENCE [LARGE SCALE GENOMIC DNA]</scope>
    <source>
        <strain evidence="3">CCUG 57113</strain>
    </source>
</reference>
<sequence length="374" mass="42771">MKKPVAVYITNIPVPYRYRLYQSFCNTPEFEGWIFFDSLSYGETWASQMDHGVKYEVLGGKSIRSETGKTPINFKLIRQLWSKSPDIVVLTDFSPLLIVQTLLYLLFARKQVKLISMTDENRDFFQKLSFQWIRLWFRKIILRYSAACICCSENSRKHIESISKKMKGKTIVSYLTPEASYYEKSTLSGTGQERIDILTVCRLVDLKKVDRVIKAVKILHERNDKKNWKVTIVGDGPEEENLKQLVSSLGLDERVFFLGRLIGKEVQNVYAQSNIFMLTSYKEPWGVVVHEAMLKGLAPIVTKAVGASELVNHAGGIVIDDQVDEQSLILDLANSLEDLMNNPQKLKEIQQKSIQIANQITIDEEVATYLSAVR</sequence>
<dbReference type="InterPro" id="IPR050194">
    <property type="entry name" value="Glycosyltransferase_grp1"/>
</dbReference>
<dbReference type="GO" id="GO:0016757">
    <property type="term" value="F:glycosyltransferase activity"/>
    <property type="evidence" value="ECO:0007669"/>
    <property type="project" value="UniProtKB-KW"/>
</dbReference>
<dbReference type="SUPFAM" id="SSF53756">
    <property type="entry name" value="UDP-Glycosyltransferase/glycogen phosphorylase"/>
    <property type="match status" value="1"/>
</dbReference>